<evidence type="ECO:0000256" key="10">
    <source>
        <dbReference type="ARBA" id="ARBA00022842"/>
    </source>
</evidence>
<keyword evidence="7 17" id="KW-0547">Nucleotide-binding</keyword>
<dbReference type="EC" id="7.2.2.10" evidence="17"/>
<dbReference type="SUPFAM" id="SSF56784">
    <property type="entry name" value="HAD-like"/>
    <property type="match status" value="1"/>
</dbReference>
<dbReference type="FunFam" id="1.20.1110.10:FF:000039">
    <property type="entry name" value="Calcium-transporting ATPase"/>
    <property type="match status" value="1"/>
</dbReference>
<proteinExistence type="inferred from homology"/>
<dbReference type="GO" id="GO:0005516">
    <property type="term" value="F:calmodulin binding"/>
    <property type="evidence" value="ECO:0007669"/>
    <property type="project" value="UniProtKB-KW"/>
</dbReference>
<dbReference type="PRINTS" id="PR00119">
    <property type="entry name" value="CATATPASE"/>
</dbReference>
<evidence type="ECO:0000259" key="19">
    <source>
        <dbReference type="SMART" id="SM00831"/>
    </source>
</evidence>
<keyword evidence="9 17" id="KW-0067">ATP-binding</keyword>
<dbReference type="Pfam" id="PF13246">
    <property type="entry name" value="Cation_ATPase"/>
    <property type="match status" value="1"/>
</dbReference>
<evidence type="ECO:0000256" key="17">
    <source>
        <dbReference type="RuleBase" id="RU361146"/>
    </source>
</evidence>
<comment type="function">
    <text evidence="17">Catalyzes the hydrolysis of ATP coupled with the transport of calcium.</text>
</comment>
<feature type="transmembrane region" description="Helical" evidence="17">
    <location>
        <begin position="228"/>
        <end position="247"/>
    </location>
</feature>
<dbReference type="InterPro" id="IPR001757">
    <property type="entry name" value="P_typ_ATPase"/>
</dbReference>
<feature type="transmembrane region" description="Helical" evidence="17">
    <location>
        <begin position="378"/>
        <end position="402"/>
    </location>
</feature>
<accession>A0A2P2MNG7</accession>
<keyword evidence="15 17" id="KW-0472">Membrane</keyword>
<dbReference type="EMBL" id="GGEC01051297">
    <property type="protein sequence ID" value="MBX31781.1"/>
    <property type="molecule type" value="Transcribed_RNA"/>
</dbReference>
<evidence type="ECO:0000256" key="5">
    <source>
        <dbReference type="ARBA" id="ARBA00022692"/>
    </source>
</evidence>
<dbReference type="SUPFAM" id="SSF81665">
    <property type="entry name" value="Calcium ATPase, transmembrane domain M"/>
    <property type="match status" value="1"/>
</dbReference>
<keyword evidence="12" id="KW-1278">Translocase</keyword>
<evidence type="ECO:0000256" key="16">
    <source>
        <dbReference type="ARBA" id="ARBA00048694"/>
    </source>
</evidence>
<dbReference type="AlphaFoldDB" id="A0A2P2MNG7"/>
<dbReference type="InterPro" id="IPR023299">
    <property type="entry name" value="ATPase_P-typ_cyto_dom_N"/>
</dbReference>
<evidence type="ECO:0000256" key="11">
    <source>
        <dbReference type="ARBA" id="ARBA00022860"/>
    </source>
</evidence>
<comment type="catalytic activity">
    <reaction evidence="16 17">
        <text>Ca(2+)(in) + ATP + H2O = Ca(2+)(out) + ADP + phosphate + H(+)</text>
        <dbReference type="Rhea" id="RHEA:18105"/>
        <dbReference type="ChEBI" id="CHEBI:15377"/>
        <dbReference type="ChEBI" id="CHEBI:15378"/>
        <dbReference type="ChEBI" id="CHEBI:29108"/>
        <dbReference type="ChEBI" id="CHEBI:30616"/>
        <dbReference type="ChEBI" id="CHEBI:43474"/>
        <dbReference type="ChEBI" id="CHEBI:456216"/>
        <dbReference type="EC" id="7.2.2.10"/>
    </reaction>
</comment>
<evidence type="ECO:0000256" key="13">
    <source>
        <dbReference type="ARBA" id="ARBA00022989"/>
    </source>
</evidence>
<keyword evidence="3 17" id="KW-0813">Transport</keyword>
<dbReference type="NCBIfam" id="TIGR01494">
    <property type="entry name" value="ATPase_P-type"/>
    <property type="match status" value="2"/>
</dbReference>
<organism evidence="20">
    <name type="scientific">Rhizophora mucronata</name>
    <name type="common">Asiatic mangrove</name>
    <dbReference type="NCBI Taxonomy" id="61149"/>
    <lineage>
        <taxon>Eukaryota</taxon>
        <taxon>Viridiplantae</taxon>
        <taxon>Streptophyta</taxon>
        <taxon>Embryophyta</taxon>
        <taxon>Tracheophyta</taxon>
        <taxon>Spermatophyta</taxon>
        <taxon>Magnoliopsida</taxon>
        <taxon>eudicotyledons</taxon>
        <taxon>Gunneridae</taxon>
        <taxon>Pentapetalae</taxon>
        <taxon>rosids</taxon>
        <taxon>fabids</taxon>
        <taxon>Malpighiales</taxon>
        <taxon>Rhizophoraceae</taxon>
        <taxon>Rhizophora</taxon>
    </lineage>
</organism>
<dbReference type="InterPro" id="IPR008250">
    <property type="entry name" value="ATPase_P-typ_transduc_dom_A_sf"/>
</dbReference>
<dbReference type="Gene3D" id="3.40.1110.10">
    <property type="entry name" value="Calcium-transporting ATPase, cytoplasmic domain N"/>
    <property type="match status" value="1"/>
</dbReference>
<dbReference type="InterPro" id="IPR006408">
    <property type="entry name" value="P-type_ATPase_IIB"/>
</dbReference>
<feature type="transmembrane region" description="Helical" evidence="17">
    <location>
        <begin position="886"/>
        <end position="905"/>
    </location>
</feature>
<dbReference type="GO" id="GO:0005524">
    <property type="term" value="F:ATP binding"/>
    <property type="evidence" value="ECO:0007669"/>
    <property type="project" value="UniProtKB-KW"/>
</dbReference>
<sequence length="1070" mass="117779">MTSLFKGSPYRRRRDLETGGSRSSDFDIYSGDEESSSTFYIPSTKNASVDRLRRWRQAALVLNASRRFRYTLDLKKEEEKKQILRKIRAHAQAIRAAYLFKEAGLRVNGVSVSQRIPVGDFRITQEQLTAITRDHNLNALWENGGAKGIAEALKTNLEKGIHGDDEDLLKRRNVFGSNTYPQKKARSFWRFLWEAWQDLTLIILMVAAVASFVLGIKTEGFKEGWYDGASIAFAVILIIIVTAVSDYKQSLQFQNLSEEKRNIHLEVIRGGRRVGVSIYDIVVGDVVPLSIGDQVPSDGILITGHSLAIDESSMTGESKISYKNSREPFLMAGCKVADGSGTMLVMSVGMNTEWGLLMASISEDTGEETPLQVRLNGVATFIGIVGLAVAFAVLVVLLVRFFTGHSRSPNGKFRFTAGKTSVGDAINGAVEILTVAVTIVVVAVPEGLPLAVTLTLAYSMRKMMADKALVRRLSACETMGSATTICSDKTGTLTLNQMTVVEAYVGGQKIDPADNKSQLSSMTSSLLIEGIAQNTNGSVFIPQGGEDPEVSGSPTEKAILAWALKLGMEFDNVRSQSTIIHVFPFNSERKRGGTALKLPDSQVHIHWKGAAEIVLALCTKYIDANDDLVPMDEHKSSFFKKAIEDMAAVSLRCVAIAYRSYEIERVPENDEHLTQWELPEDDLILLAIIGIKDPCRPRVKDAVHLCQNAGVKVRMVTGDNLKTAKAIALECGILQSDEDAVEPNIIEGSMFRSYPDEEREVIAEKISVMGRSSPSDKLLLVQALKKKGHVVAVTGDGTNDAPALHEADIGLSMGIQGTEVAKENSDIIILDDNFDSVVKVVRWGRSVYANIQKFIQFQLTVNVAALIINVVAAVSSGDVPLNAVQLLWVNLIMDTLGALALATESPTDHLMHRAPVGRKEPLITNIMWRNLLLQAAYQVIVLLVLNFKGKSLLGLSTDDPAHAKKVKNTLIFNAFVLCQIFNEFNARKPDELNIFKGITKNHLFVGIVSITLILQVVIIEFIGKFTSTVRLNWKWWLISVVIAFISWPLACIGKLIPVPNTPLHKYFIRR</sequence>
<dbReference type="FunFam" id="3.40.1110.10:FF:000013">
    <property type="entry name" value="Calcium-transporting ATPase"/>
    <property type="match status" value="1"/>
</dbReference>
<name>A0A2P2MNG7_RHIMU</name>
<evidence type="ECO:0000256" key="14">
    <source>
        <dbReference type="ARBA" id="ARBA00023065"/>
    </source>
</evidence>
<dbReference type="Pfam" id="PF00690">
    <property type="entry name" value="Cation_ATPase_N"/>
    <property type="match status" value="1"/>
</dbReference>
<feature type="domain" description="Cation-transporting P-type ATPase N-terminal" evidence="19">
    <location>
        <begin position="140"/>
        <end position="216"/>
    </location>
</feature>
<keyword evidence="6" id="KW-0479">Metal-binding</keyword>
<dbReference type="FunFam" id="1.20.1110.10:FF:000097">
    <property type="entry name" value="Calcium-transporting ATPase 9 plasma membrane-type"/>
    <property type="match status" value="1"/>
</dbReference>
<evidence type="ECO:0000256" key="7">
    <source>
        <dbReference type="ARBA" id="ARBA00022741"/>
    </source>
</evidence>
<dbReference type="InterPro" id="IPR059000">
    <property type="entry name" value="ATPase_P-type_domA"/>
</dbReference>
<protein>
    <recommendedName>
        <fullName evidence="17">Calcium-transporting ATPase</fullName>
        <ecNumber evidence="17">7.2.2.10</ecNumber>
    </recommendedName>
</protein>
<dbReference type="GO" id="GO:0016887">
    <property type="term" value="F:ATP hydrolysis activity"/>
    <property type="evidence" value="ECO:0007669"/>
    <property type="project" value="InterPro"/>
</dbReference>
<keyword evidence="5 17" id="KW-0812">Transmembrane</keyword>
<dbReference type="InterPro" id="IPR023298">
    <property type="entry name" value="ATPase_P-typ_TM_dom_sf"/>
</dbReference>
<feature type="transmembrane region" description="Helical" evidence="17">
    <location>
        <begin position="432"/>
        <end position="458"/>
    </location>
</feature>
<dbReference type="FunFam" id="3.40.50.1000:FF:000011">
    <property type="entry name" value="Calcium-transporting ATPase"/>
    <property type="match status" value="1"/>
</dbReference>
<dbReference type="InterPro" id="IPR024750">
    <property type="entry name" value="Ca_ATPase_N_dom"/>
</dbReference>
<dbReference type="SUPFAM" id="SSF81660">
    <property type="entry name" value="Metal cation-transporting ATPase, ATP-binding domain N"/>
    <property type="match status" value="1"/>
</dbReference>
<evidence type="ECO:0000256" key="18">
    <source>
        <dbReference type="SAM" id="MobiDB-lite"/>
    </source>
</evidence>
<dbReference type="SFLD" id="SFLDG00002">
    <property type="entry name" value="C1.7:_P-type_atpase_like"/>
    <property type="match status" value="1"/>
</dbReference>
<dbReference type="FunFam" id="1.20.5.170:FF:000029">
    <property type="entry name" value="Calcium-transporting ATPase"/>
    <property type="match status" value="1"/>
</dbReference>
<comment type="subcellular location">
    <subcellularLocation>
        <location evidence="1">Endomembrane system</location>
        <topology evidence="1">Multi-pass membrane protein</topology>
    </subcellularLocation>
    <subcellularLocation>
        <location evidence="17">Membrane</location>
        <topology evidence="17">Multi-pass membrane protein</topology>
    </subcellularLocation>
</comment>
<dbReference type="GO" id="GO:0046872">
    <property type="term" value="F:metal ion binding"/>
    <property type="evidence" value="ECO:0007669"/>
    <property type="project" value="UniProtKB-KW"/>
</dbReference>
<dbReference type="Gene3D" id="1.20.5.170">
    <property type="match status" value="1"/>
</dbReference>
<dbReference type="SFLD" id="SFLDS00003">
    <property type="entry name" value="Haloacid_Dehalogenase"/>
    <property type="match status" value="1"/>
</dbReference>
<dbReference type="GO" id="GO:0005388">
    <property type="term" value="F:P-type calcium transporter activity"/>
    <property type="evidence" value="ECO:0007669"/>
    <property type="project" value="UniProtKB-EC"/>
</dbReference>
<keyword evidence="10" id="KW-0460">Magnesium</keyword>
<dbReference type="InterPro" id="IPR018303">
    <property type="entry name" value="ATPase_P-typ_P_site"/>
</dbReference>
<dbReference type="Gene3D" id="3.40.50.1000">
    <property type="entry name" value="HAD superfamily/HAD-like"/>
    <property type="match status" value="1"/>
</dbReference>
<dbReference type="PANTHER" id="PTHR24093">
    <property type="entry name" value="CATION TRANSPORTING ATPASE"/>
    <property type="match status" value="1"/>
</dbReference>
<feature type="transmembrane region" description="Helical" evidence="17">
    <location>
        <begin position="191"/>
        <end position="216"/>
    </location>
</feature>
<dbReference type="Gene3D" id="1.20.1110.10">
    <property type="entry name" value="Calcium-transporting ATPase, transmembrane domain"/>
    <property type="match status" value="1"/>
</dbReference>
<dbReference type="PROSITE" id="PS00154">
    <property type="entry name" value="ATPASE_E1_E2"/>
    <property type="match status" value="1"/>
</dbReference>
<reference evidence="20" key="1">
    <citation type="submission" date="2018-02" db="EMBL/GenBank/DDBJ databases">
        <title>Rhizophora mucronata_Transcriptome.</title>
        <authorList>
            <person name="Meera S.P."/>
            <person name="Sreeshan A."/>
            <person name="Augustine A."/>
        </authorList>
    </citation>
    <scope>NUCLEOTIDE SEQUENCE</scope>
    <source>
        <tissue evidence="20">Leaf</tissue>
    </source>
</reference>
<evidence type="ECO:0000256" key="4">
    <source>
        <dbReference type="ARBA" id="ARBA00022568"/>
    </source>
</evidence>
<dbReference type="CDD" id="cd02081">
    <property type="entry name" value="P-type_ATPase_Ca_PMCA-like"/>
    <property type="match status" value="1"/>
</dbReference>
<dbReference type="Pfam" id="PF12515">
    <property type="entry name" value="CaATP_NAI"/>
    <property type="match status" value="1"/>
</dbReference>
<dbReference type="GO" id="GO:0005886">
    <property type="term" value="C:plasma membrane"/>
    <property type="evidence" value="ECO:0007669"/>
    <property type="project" value="UniProtKB-ARBA"/>
</dbReference>
<dbReference type="GO" id="GO:0012505">
    <property type="term" value="C:endomembrane system"/>
    <property type="evidence" value="ECO:0007669"/>
    <property type="project" value="UniProtKB-SubCell"/>
</dbReference>
<feature type="transmembrane region" description="Helical" evidence="17">
    <location>
        <begin position="854"/>
        <end position="874"/>
    </location>
</feature>
<comment type="caution">
    <text evidence="17">Lacks conserved residue(s) required for the propagation of feature annotation.</text>
</comment>
<dbReference type="Gene3D" id="2.70.150.10">
    <property type="entry name" value="Calcium-transporting ATPase, cytoplasmic transduction domain A"/>
    <property type="match status" value="1"/>
</dbReference>
<evidence type="ECO:0000256" key="2">
    <source>
        <dbReference type="ARBA" id="ARBA00006124"/>
    </source>
</evidence>
<keyword evidence="8 17" id="KW-0106">Calcium</keyword>
<dbReference type="Pfam" id="PF00689">
    <property type="entry name" value="Cation_ATPase_C"/>
    <property type="match status" value="1"/>
</dbReference>
<evidence type="ECO:0000256" key="3">
    <source>
        <dbReference type="ARBA" id="ARBA00022448"/>
    </source>
</evidence>
<dbReference type="SFLD" id="SFLDF00027">
    <property type="entry name" value="p-type_atpase"/>
    <property type="match status" value="1"/>
</dbReference>
<comment type="similarity">
    <text evidence="2 17">Belongs to the cation transport ATPase (P-type) (TC 3.A.3) family. Type IIB subfamily.</text>
</comment>
<dbReference type="SUPFAM" id="SSF81653">
    <property type="entry name" value="Calcium ATPase, transduction domain A"/>
    <property type="match status" value="1"/>
</dbReference>
<keyword evidence="4 17" id="KW-0109">Calcium transport</keyword>
<evidence type="ECO:0000256" key="15">
    <source>
        <dbReference type="ARBA" id="ARBA00023136"/>
    </source>
</evidence>
<dbReference type="PRINTS" id="PR00121">
    <property type="entry name" value="NAKATPASE"/>
</dbReference>
<keyword evidence="13 17" id="KW-1133">Transmembrane helix</keyword>
<dbReference type="InterPro" id="IPR004014">
    <property type="entry name" value="ATPase_P-typ_cation-transptr_N"/>
</dbReference>
<evidence type="ECO:0000256" key="8">
    <source>
        <dbReference type="ARBA" id="ARBA00022837"/>
    </source>
</evidence>
<dbReference type="SMART" id="SM00831">
    <property type="entry name" value="Cation_ATPase_N"/>
    <property type="match status" value="1"/>
</dbReference>
<dbReference type="NCBIfam" id="TIGR01517">
    <property type="entry name" value="ATPase-IIB_Ca"/>
    <property type="match status" value="1"/>
</dbReference>
<keyword evidence="14 17" id="KW-0406">Ion transport</keyword>
<dbReference type="InterPro" id="IPR023214">
    <property type="entry name" value="HAD_sf"/>
</dbReference>
<evidence type="ECO:0000256" key="12">
    <source>
        <dbReference type="ARBA" id="ARBA00022967"/>
    </source>
</evidence>
<evidence type="ECO:0000256" key="6">
    <source>
        <dbReference type="ARBA" id="ARBA00022723"/>
    </source>
</evidence>
<evidence type="ECO:0000313" key="20">
    <source>
        <dbReference type="EMBL" id="MBX31781.1"/>
    </source>
</evidence>
<evidence type="ECO:0000256" key="1">
    <source>
        <dbReference type="ARBA" id="ARBA00004127"/>
    </source>
</evidence>
<dbReference type="InterPro" id="IPR036412">
    <property type="entry name" value="HAD-like_sf"/>
</dbReference>
<feature type="transmembrane region" description="Helical" evidence="17">
    <location>
        <begin position="1035"/>
        <end position="1056"/>
    </location>
</feature>
<dbReference type="FunFam" id="2.70.150.10:FF:000006">
    <property type="entry name" value="Calcium-transporting ATPase"/>
    <property type="match status" value="1"/>
</dbReference>
<dbReference type="InterPro" id="IPR006068">
    <property type="entry name" value="ATPase_P-typ_cation-transptr_C"/>
</dbReference>
<keyword evidence="11" id="KW-0112">Calmodulin-binding</keyword>
<feature type="transmembrane region" description="Helical" evidence="17">
    <location>
        <begin position="1003"/>
        <end position="1023"/>
    </location>
</feature>
<dbReference type="Pfam" id="PF00122">
    <property type="entry name" value="E1-E2_ATPase"/>
    <property type="match status" value="1"/>
</dbReference>
<dbReference type="InterPro" id="IPR044492">
    <property type="entry name" value="P_typ_ATPase_HD_dom"/>
</dbReference>
<dbReference type="PANTHER" id="PTHR24093:SF369">
    <property type="entry name" value="CALCIUM-TRANSPORTING ATPASE"/>
    <property type="match status" value="1"/>
</dbReference>
<feature type="region of interest" description="Disordered" evidence="18">
    <location>
        <begin position="1"/>
        <end position="22"/>
    </location>
</feature>
<evidence type="ECO:0000256" key="9">
    <source>
        <dbReference type="ARBA" id="ARBA00022840"/>
    </source>
</evidence>
<dbReference type="FunFam" id="1.20.1110.10:FF:000036">
    <property type="entry name" value="Calcium-transporting ATPase"/>
    <property type="match status" value="1"/>
</dbReference>